<accession>A0A5B8A1Z6</accession>
<organism evidence="3 4">
    <name type="scientific">Hymenobacter jejuensis</name>
    <dbReference type="NCBI Taxonomy" id="2502781"/>
    <lineage>
        <taxon>Bacteria</taxon>
        <taxon>Pseudomonadati</taxon>
        <taxon>Bacteroidota</taxon>
        <taxon>Cytophagia</taxon>
        <taxon>Cytophagales</taxon>
        <taxon>Hymenobacteraceae</taxon>
        <taxon>Hymenobacter</taxon>
    </lineage>
</organism>
<evidence type="ECO:0000313" key="3">
    <source>
        <dbReference type="EMBL" id="QDA60693.1"/>
    </source>
</evidence>
<reference evidence="3 4" key="1">
    <citation type="submission" date="2019-06" db="EMBL/GenBank/DDBJ databases">
        <authorList>
            <person name="Srinivasan S."/>
        </authorList>
    </citation>
    <scope>NUCLEOTIDE SEQUENCE [LARGE SCALE GENOMIC DNA]</scope>
    <source>
        <strain evidence="3 4">17J68-5</strain>
    </source>
</reference>
<protein>
    <submittedName>
        <fullName evidence="3">Uncharacterized protein</fullName>
    </submittedName>
</protein>
<dbReference type="AlphaFoldDB" id="A0A5B8A1Z6"/>
<dbReference type="EMBL" id="CP040896">
    <property type="protein sequence ID" value="QDA60693.1"/>
    <property type="molecule type" value="Genomic_DNA"/>
</dbReference>
<feature type="region of interest" description="Disordered" evidence="1">
    <location>
        <begin position="88"/>
        <end position="113"/>
    </location>
</feature>
<dbReference type="RefSeq" id="WP_139515869.1">
    <property type="nucleotide sequence ID" value="NZ_CP040896.1"/>
</dbReference>
<keyword evidence="2" id="KW-1133">Transmembrane helix</keyword>
<dbReference type="Proteomes" id="UP000305398">
    <property type="component" value="Chromosome"/>
</dbReference>
<keyword evidence="4" id="KW-1185">Reference proteome</keyword>
<dbReference type="KEGG" id="hyj:FHG12_11525"/>
<sequence>MSLLNALPASYRPLLRHTAILAGTGFLLALVLIAYLFGVQDHFFSRLFWAFFVFFWLLAVTFLGVVPFVTWASGSWFGKGWVEAPAKPLRRPRTAAPPTARKNTRTTSRLEQK</sequence>
<gene>
    <name evidence="3" type="ORF">FHG12_11525</name>
</gene>
<keyword evidence="2" id="KW-0472">Membrane</keyword>
<name>A0A5B8A1Z6_9BACT</name>
<evidence type="ECO:0000313" key="4">
    <source>
        <dbReference type="Proteomes" id="UP000305398"/>
    </source>
</evidence>
<feature type="transmembrane region" description="Helical" evidence="2">
    <location>
        <begin position="49"/>
        <end position="72"/>
    </location>
</feature>
<feature type="compositionally biased region" description="Low complexity" evidence="1">
    <location>
        <begin position="94"/>
        <end position="107"/>
    </location>
</feature>
<dbReference type="OrthoDB" id="894356at2"/>
<proteinExistence type="predicted"/>
<keyword evidence="2" id="KW-0812">Transmembrane</keyword>
<evidence type="ECO:0000256" key="1">
    <source>
        <dbReference type="SAM" id="MobiDB-lite"/>
    </source>
</evidence>
<evidence type="ECO:0000256" key="2">
    <source>
        <dbReference type="SAM" id="Phobius"/>
    </source>
</evidence>
<feature type="transmembrane region" description="Helical" evidence="2">
    <location>
        <begin position="20"/>
        <end position="37"/>
    </location>
</feature>